<evidence type="ECO:0000313" key="4">
    <source>
        <dbReference type="EMBL" id="MBB6218701.1"/>
    </source>
</evidence>
<dbReference type="EMBL" id="JACHEN010000045">
    <property type="protein sequence ID" value="MBB6218701.1"/>
    <property type="molecule type" value="Genomic_DNA"/>
</dbReference>
<dbReference type="InterPro" id="IPR013766">
    <property type="entry name" value="Thioredoxin_domain"/>
</dbReference>
<dbReference type="GO" id="GO:0016209">
    <property type="term" value="F:antioxidant activity"/>
    <property type="evidence" value="ECO:0007669"/>
    <property type="project" value="InterPro"/>
</dbReference>
<dbReference type="PROSITE" id="PS51352">
    <property type="entry name" value="THIOREDOXIN_2"/>
    <property type="match status" value="1"/>
</dbReference>
<dbReference type="InterPro" id="IPR000866">
    <property type="entry name" value="AhpC/TSA"/>
</dbReference>
<dbReference type="SUPFAM" id="SSF52833">
    <property type="entry name" value="Thioredoxin-like"/>
    <property type="match status" value="1"/>
</dbReference>
<dbReference type="InterPro" id="IPR050553">
    <property type="entry name" value="Thioredoxin_ResA/DsbE_sf"/>
</dbReference>
<keyword evidence="2" id="KW-0812">Transmembrane</keyword>
<dbReference type="InterPro" id="IPR017937">
    <property type="entry name" value="Thioredoxin_CS"/>
</dbReference>
<dbReference type="GO" id="GO:0016491">
    <property type="term" value="F:oxidoreductase activity"/>
    <property type="evidence" value="ECO:0007669"/>
    <property type="project" value="InterPro"/>
</dbReference>
<gene>
    <name evidence="4" type="ORF">HNQ80_004875</name>
</gene>
<keyword evidence="2" id="KW-0472">Membrane</keyword>
<evidence type="ECO:0000259" key="3">
    <source>
        <dbReference type="PROSITE" id="PS51352"/>
    </source>
</evidence>
<sequence>MNRKGLIIVISIILIGILGSAIYFRWLNPKKEDPGKISIEEPMPGQEETPAPGEEQIKENGNTGAEENSGSGVFPGDKAYDFTLVDREGNEITLSSLKGKVVFINFWTTWCGYCVTEMPHMQEVYETYKDKKVVVLAVNVLAAEKPGTEMTNVNDFVDEKGFTFPVLFDVDGAVSVKYRVRAFPTTYILDQEGTIVEVVTGAMDKDTMMEKIEHALNQ</sequence>
<evidence type="ECO:0000256" key="1">
    <source>
        <dbReference type="SAM" id="MobiDB-lite"/>
    </source>
</evidence>
<dbReference type="Gene3D" id="3.40.30.10">
    <property type="entry name" value="Glutaredoxin"/>
    <property type="match status" value="1"/>
</dbReference>
<feature type="region of interest" description="Disordered" evidence="1">
    <location>
        <begin position="35"/>
        <end position="74"/>
    </location>
</feature>
<keyword evidence="5" id="KW-1185">Reference proteome</keyword>
<dbReference type="PANTHER" id="PTHR42852:SF17">
    <property type="entry name" value="THIOREDOXIN-LIKE PROTEIN HI_1115"/>
    <property type="match status" value="1"/>
</dbReference>
<reference evidence="4 5" key="1">
    <citation type="submission" date="2020-08" db="EMBL/GenBank/DDBJ databases">
        <title>Genomic Encyclopedia of Type Strains, Phase IV (KMG-IV): sequencing the most valuable type-strain genomes for metagenomic binning, comparative biology and taxonomic classification.</title>
        <authorList>
            <person name="Goeker M."/>
        </authorList>
    </citation>
    <scope>NUCLEOTIDE SEQUENCE [LARGE SCALE GENOMIC DNA]</scope>
    <source>
        <strain evidence="4 5">DSM 103526</strain>
    </source>
</reference>
<accession>A0A841KYZ2</accession>
<evidence type="ECO:0000256" key="2">
    <source>
        <dbReference type="SAM" id="Phobius"/>
    </source>
</evidence>
<dbReference type="Proteomes" id="UP000579281">
    <property type="component" value="Unassembled WGS sequence"/>
</dbReference>
<feature type="domain" description="Thioredoxin" evidence="3">
    <location>
        <begin position="73"/>
        <end position="217"/>
    </location>
</feature>
<comment type="caution">
    <text evidence="4">The sequence shown here is derived from an EMBL/GenBank/DDBJ whole genome shotgun (WGS) entry which is preliminary data.</text>
</comment>
<dbReference type="PANTHER" id="PTHR42852">
    <property type="entry name" value="THIOL:DISULFIDE INTERCHANGE PROTEIN DSBE"/>
    <property type="match status" value="1"/>
</dbReference>
<name>A0A841KYZ2_9FIRM</name>
<feature type="transmembrane region" description="Helical" evidence="2">
    <location>
        <begin position="6"/>
        <end position="26"/>
    </location>
</feature>
<dbReference type="CDD" id="cd02966">
    <property type="entry name" value="TlpA_like_family"/>
    <property type="match status" value="1"/>
</dbReference>
<dbReference type="Pfam" id="PF00578">
    <property type="entry name" value="AhpC-TSA"/>
    <property type="match status" value="1"/>
</dbReference>
<organism evidence="4 5">
    <name type="scientific">Anaerosolibacter carboniphilus</name>
    <dbReference type="NCBI Taxonomy" id="1417629"/>
    <lineage>
        <taxon>Bacteria</taxon>
        <taxon>Bacillati</taxon>
        <taxon>Bacillota</taxon>
        <taxon>Clostridia</taxon>
        <taxon>Peptostreptococcales</taxon>
        <taxon>Thermotaleaceae</taxon>
        <taxon>Anaerosolibacter</taxon>
    </lineage>
</organism>
<dbReference type="PROSITE" id="PS00194">
    <property type="entry name" value="THIOREDOXIN_1"/>
    <property type="match status" value="1"/>
</dbReference>
<proteinExistence type="predicted"/>
<evidence type="ECO:0000313" key="5">
    <source>
        <dbReference type="Proteomes" id="UP000579281"/>
    </source>
</evidence>
<dbReference type="RefSeq" id="WP_184313410.1">
    <property type="nucleotide sequence ID" value="NZ_JACHEN010000045.1"/>
</dbReference>
<dbReference type="InterPro" id="IPR036249">
    <property type="entry name" value="Thioredoxin-like_sf"/>
</dbReference>
<keyword evidence="2" id="KW-1133">Transmembrane helix</keyword>
<dbReference type="AlphaFoldDB" id="A0A841KYZ2"/>
<protein>
    <submittedName>
        <fullName evidence="4">Peroxiredoxin</fullName>
    </submittedName>
</protein>
<feature type="compositionally biased region" description="Polar residues" evidence="1">
    <location>
        <begin position="59"/>
        <end position="71"/>
    </location>
</feature>